<keyword evidence="1" id="KW-0472">Membrane</keyword>
<organism evidence="2 3">
    <name type="scientific">Allofournierella massiliensis</name>
    <dbReference type="NCBI Taxonomy" id="1650663"/>
    <lineage>
        <taxon>Bacteria</taxon>
        <taxon>Bacillati</taxon>
        <taxon>Bacillota</taxon>
        <taxon>Clostridia</taxon>
        <taxon>Eubacteriales</taxon>
        <taxon>Oscillospiraceae</taxon>
        <taxon>Allofournierella</taxon>
    </lineage>
</organism>
<name>A0A4R1QXP2_9FIRM</name>
<dbReference type="Pfam" id="PF07009">
    <property type="entry name" value="NusG_II"/>
    <property type="match status" value="1"/>
</dbReference>
<dbReference type="GeneID" id="97381003"/>
<dbReference type="Proteomes" id="UP000295184">
    <property type="component" value="Unassembled WGS sequence"/>
</dbReference>
<proteinExistence type="predicted"/>
<evidence type="ECO:0000313" key="2">
    <source>
        <dbReference type="EMBL" id="TCL56050.1"/>
    </source>
</evidence>
<dbReference type="STRING" id="1650663.GCA_001486665_01069"/>
<protein>
    <submittedName>
        <fullName evidence="2">Uncharacterized protein</fullName>
    </submittedName>
</protein>
<comment type="caution">
    <text evidence="2">The sequence shown here is derived from an EMBL/GenBank/DDBJ whole genome shotgun (WGS) entry which is preliminary data.</text>
</comment>
<accession>A0A4R1QXP2</accession>
<dbReference type="EMBL" id="SLUM01000014">
    <property type="protein sequence ID" value="TCL56050.1"/>
    <property type="molecule type" value="Genomic_DNA"/>
</dbReference>
<dbReference type="Gene3D" id="2.60.320.10">
    <property type="entry name" value="N-utilization substance G protein NusG, insert domain"/>
    <property type="match status" value="1"/>
</dbReference>
<sequence>MRSKKIWINVIFAVVLLAAAGILFWMNSGRSTGGVAELTYGDDNTVMEIPLNKDAQYDIDTGYYTIHLKVEDGRIAFVDSPCPDHKCEGFGWLSREDDWAACLPARATLIVLSES</sequence>
<dbReference type="CDD" id="cd09846">
    <property type="entry name" value="DUF1312"/>
    <property type="match status" value="1"/>
</dbReference>
<dbReference type="OrthoDB" id="47603at2"/>
<evidence type="ECO:0000256" key="1">
    <source>
        <dbReference type="SAM" id="Phobius"/>
    </source>
</evidence>
<reference evidence="2 3" key="1">
    <citation type="submission" date="2019-03" db="EMBL/GenBank/DDBJ databases">
        <title>Genomic Encyclopedia of Type Strains, Phase IV (KMG-IV): sequencing the most valuable type-strain genomes for metagenomic binning, comparative biology and taxonomic classification.</title>
        <authorList>
            <person name="Goeker M."/>
        </authorList>
    </citation>
    <scope>NUCLEOTIDE SEQUENCE [LARGE SCALE GENOMIC DNA]</scope>
    <source>
        <strain evidence="2 3">DSM 100451</strain>
    </source>
</reference>
<dbReference type="AlphaFoldDB" id="A0A4R1QXP2"/>
<dbReference type="InterPro" id="IPR038690">
    <property type="entry name" value="NusG_2_sf"/>
</dbReference>
<gene>
    <name evidence="2" type="ORF">EDD77_1144</name>
</gene>
<keyword evidence="1" id="KW-0812">Transmembrane</keyword>
<evidence type="ECO:0000313" key="3">
    <source>
        <dbReference type="Proteomes" id="UP000295184"/>
    </source>
</evidence>
<dbReference type="RefSeq" id="WP_058963536.1">
    <property type="nucleotide sequence ID" value="NZ_CABKVM010000014.1"/>
</dbReference>
<feature type="transmembrane region" description="Helical" evidence="1">
    <location>
        <begin position="6"/>
        <end position="26"/>
    </location>
</feature>
<keyword evidence="1" id="KW-1133">Transmembrane helix</keyword>